<evidence type="ECO:0000313" key="1">
    <source>
        <dbReference type="EMBL" id="KAK2744522.1"/>
    </source>
</evidence>
<dbReference type="Proteomes" id="UP001281614">
    <property type="component" value="Unassembled WGS sequence"/>
</dbReference>
<dbReference type="AlphaFoldDB" id="A0AAD9Y6Q6"/>
<proteinExistence type="predicted"/>
<keyword evidence="2" id="KW-1185">Reference proteome</keyword>
<accession>A0AAD9Y6Q6</accession>
<reference evidence="1" key="1">
    <citation type="submission" date="2023-02" db="EMBL/GenBank/DDBJ databases">
        <title>Colletotrichum kahawae CIFC_Que2 genome sequencing and assembly.</title>
        <authorList>
            <person name="Baroncelli R."/>
        </authorList>
    </citation>
    <scope>NUCLEOTIDE SEQUENCE</scope>
    <source>
        <strain evidence="1">CIFC_Que2</strain>
    </source>
</reference>
<protein>
    <submittedName>
        <fullName evidence="1">Uncharacterized protein</fullName>
    </submittedName>
</protein>
<comment type="caution">
    <text evidence="1">The sequence shown here is derived from an EMBL/GenBank/DDBJ whole genome shotgun (WGS) entry which is preliminary data.</text>
</comment>
<organism evidence="1 2">
    <name type="scientific">Colletotrichum kahawae</name>
    <name type="common">Coffee berry disease fungus</name>
    <dbReference type="NCBI Taxonomy" id="34407"/>
    <lineage>
        <taxon>Eukaryota</taxon>
        <taxon>Fungi</taxon>
        <taxon>Dikarya</taxon>
        <taxon>Ascomycota</taxon>
        <taxon>Pezizomycotina</taxon>
        <taxon>Sordariomycetes</taxon>
        <taxon>Hypocreomycetidae</taxon>
        <taxon>Glomerellales</taxon>
        <taxon>Glomerellaceae</taxon>
        <taxon>Colletotrichum</taxon>
        <taxon>Colletotrichum gloeosporioides species complex</taxon>
    </lineage>
</organism>
<evidence type="ECO:0000313" key="2">
    <source>
        <dbReference type="Proteomes" id="UP001281614"/>
    </source>
</evidence>
<gene>
    <name evidence="1" type="ORF">CKAH01_06779</name>
</gene>
<sequence length="131" mass="14755">MDLTRTDGTLVVVAVADADSDLRLRPAACRILPTRCSPAHLISSFDVSERLERKRTVKLLRVLRTCTRKEEERQLVNALPQHVSNAAAERFLCQRLSLPQPLTLSSPKTKQGDSIGDRAWSAVYRPYRGRD</sequence>
<name>A0AAD9Y6Q6_COLKA</name>
<dbReference type="EMBL" id="VYYT01000311">
    <property type="protein sequence ID" value="KAK2744522.1"/>
    <property type="molecule type" value="Genomic_DNA"/>
</dbReference>